<evidence type="ECO:0000313" key="3">
    <source>
        <dbReference type="Proteomes" id="UP000233387"/>
    </source>
</evidence>
<sequence>MHSKLWLLRVSTFLFVGLLMSFGILFVFLPKKDISEFEKRKLTPMPQFSWKSFWKGIFMDSLDLYVADNFPFREGFVQTNFTFASWRGWKNDEVSFYKQEVVTNTEMNAMDSSLTQNQENINPENEIIEGEAEKSPVKGVMIYNAMAIQLFGGIEASAKYCAEVANFYQKTLNDKAQVYLAIVPTHQEFYLPHKYRHSSEKSNIEYCYSQLNESVKSIDVVSTLYKHKNEYIYFNTDHHWTGLGAYYAYVEFCKQAGFEPLPLEKMERKVINGFLGSMYWLTRDKRLKENIDSVIYYKPAVEYTAFCNGKKNPEKRMGALLFAEFAKGPSAYSVYFGDDFSLVEITNKNLKNGRKAMIIKNSYGNAFAPYLVAHYEQVWVVDYRYWNKNLLKTIEEHKITDVILFHYSFSANTIPDLQRIKQLLTEFKNSPKPKKQIPKDSLSEKS</sequence>
<keyword evidence="1" id="KW-1133">Transmembrane helix</keyword>
<proteinExistence type="predicted"/>
<evidence type="ECO:0000256" key="1">
    <source>
        <dbReference type="SAM" id="Phobius"/>
    </source>
</evidence>
<accession>A0A2N3IHP5</accession>
<dbReference type="EMBL" id="NKXO01000015">
    <property type="protein sequence ID" value="PKQ69845.1"/>
    <property type="molecule type" value="Genomic_DNA"/>
</dbReference>
<gene>
    <name evidence="2" type="ORF">Rain11_1180</name>
</gene>
<dbReference type="InterPro" id="IPR025945">
    <property type="entry name" value="DHHW"/>
</dbReference>
<name>A0A2N3IHP5_9BACT</name>
<keyword evidence="3" id="KW-1185">Reference proteome</keyword>
<dbReference type="AlphaFoldDB" id="A0A2N3IHP5"/>
<feature type="transmembrane region" description="Helical" evidence="1">
    <location>
        <begin position="6"/>
        <end position="29"/>
    </location>
</feature>
<comment type="caution">
    <text evidence="2">The sequence shown here is derived from an EMBL/GenBank/DDBJ whole genome shotgun (WGS) entry which is preliminary data.</text>
</comment>
<evidence type="ECO:0000313" key="2">
    <source>
        <dbReference type="EMBL" id="PKQ69845.1"/>
    </source>
</evidence>
<protein>
    <submittedName>
        <fullName evidence="2">DHHW protein</fullName>
    </submittedName>
</protein>
<organism evidence="2 3">
    <name type="scientific">Raineya orbicola</name>
    <dbReference type="NCBI Taxonomy" id="2016530"/>
    <lineage>
        <taxon>Bacteria</taxon>
        <taxon>Pseudomonadati</taxon>
        <taxon>Bacteroidota</taxon>
        <taxon>Cytophagia</taxon>
        <taxon>Cytophagales</taxon>
        <taxon>Raineyaceae</taxon>
        <taxon>Raineya</taxon>
    </lineage>
</organism>
<dbReference type="Proteomes" id="UP000233387">
    <property type="component" value="Unassembled WGS sequence"/>
</dbReference>
<dbReference type="Pfam" id="PF14286">
    <property type="entry name" value="DHHW"/>
    <property type="match status" value="2"/>
</dbReference>
<keyword evidence="1" id="KW-0472">Membrane</keyword>
<dbReference type="RefSeq" id="WP_101358442.1">
    <property type="nucleotide sequence ID" value="NZ_NKXO01000015.1"/>
</dbReference>
<keyword evidence="1" id="KW-0812">Transmembrane</keyword>
<dbReference type="OrthoDB" id="175771at2"/>
<reference evidence="2 3" key="1">
    <citation type="submission" date="2017-06" db="EMBL/GenBank/DDBJ databases">
        <title>Raineya orbicola gen. nov., sp. nov. a slightly thermophilic bacterium of the phylum Bacteroidetes and the description of Raineyaceae fam. nov.</title>
        <authorList>
            <person name="Albuquerque L."/>
            <person name="Polonia A.R.M."/>
            <person name="Barroso C."/>
            <person name="Froufe H.J.C."/>
            <person name="Lage O."/>
            <person name="Lobo-Da-Cunha A."/>
            <person name="Egas C."/>
            <person name="Da Costa M.S."/>
        </authorList>
    </citation>
    <scope>NUCLEOTIDE SEQUENCE [LARGE SCALE GENOMIC DNA]</scope>
    <source>
        <strain evidence="2 3">SPSPC-11</strain>
    </source>
</reference>